<protein>
    <recommendedName>
        <fullName evidence="5">RRM domain-containing protein</fullName>
    </recommendedName>
</protein>
<dbReference type="OrthoDB" id="1875751at2759"/>
<dbReference type="AlphaFoldDB" id="A0A8S1IRP9"/>
<evidence type="ECO:0000313" key="6">
    <source>
        <dbReference type="EMBL" id="CAD7697564.1"/>
    </source>
</evidence>
<evidence type="ECO:0000256" key="3">
    <source>
        <dbReference type="PROSITE-ProRule" id="PRU00176"/>
    </source>
</evidence>
<dbReference type="InterPro" id="IPR012677">
    <property type="entry name" value="Nucleotide-bd_a/b_plait_sf"/>
</dbReference>
<dbReference type="SUPFAM" id="SSF54928">
    <property type="entry name" value="RNA-binding domain, RBD"/>
    <property type="match status" value="3"/>
</dbReference>
<feature type="domain" description="RRM" evidence="5">
    <location>
        <begin position="119"/>
        <end position="195"/>
    </location>
</feature>
<dbReference type="Proteomes" id="UP000708148">
    <property type="component" value="Unassembled WGS sequence"/>
</dbReference>
<evidence type="ECO:0000256" key="2">
    <source>
        <dbReference type="ARBA" id="ARBA00022884"/>
    </source>
</evidence>
<dbReference type="SMART" id="SM00360">
    <property type="entry name" value="RRM"/>
    <property type="match status" value="3"/>
</dbReference>
<keyword evidence="2 3" id="KW-0694">RNA-binding</keyword>
<feature type="domain" description="RRM" evidence="5">
    <location>
        <begin position="35"/>
        <end position="109"/>
    </location>
</feature>
<comment type="caution">
    <text evidence="6">The sequence shown here is derived from an EMBL/GenBank/DDBJ whole genome shotgun (WGS) entry which is preliminary data.</text>
</comment>
<dbReference type="GO" id="GO:0003729">
    <property type="term" value="F:mRNA binding"/>
    <property type="evidence" value="ECO:0007669"/>
    <property type="project" value="TreeGrafter"/>
</dbReference>
<gene>
    <name evidence="6" type="ORF">OSTQU699_LOCUS2925</name>
</gene>
<evidence type="ECO:0000313" key="7">
    <source>
        <dbReference type="Proteomes" id="UP000708148"/>
    </source>
</evidence>
<evidence type="ECO:0000256" key="1">
    <source>
        <dbReference type="ARBA" id="ARBA00022737"/>
    </source>
</evidence>
<reference evidence="6" key="1">
    <citation type="submission" date="2020-12" db="EMBL/GenBank/DDBJ databases">
        <authorList>
            <person name="Iha C."/>
        </authorList>
    </citation>
    <scope>NUCLEOTIDE SEQUENCE</scope>
</reference>
<evidence type="ECO:0000259" key="5">
    <source>
        <dbReference type="PROSITE" id="PS50102"/>
    </source>
</evidence>
<accession>A0A8S1IRP9</accession>
<dbReference type="EMBL" id="CAJHUC010000675">
    <property type="protein sequence ID" value="CAD7697564.1"/>
    <property type="molecule type" value="Genomic_DNA"/>
</dbReference>
<dbReference type="InterPro" id="IPR035979">
    <property type="entry name" value="RBD_domain_sf"/>
</dbReference>
<feature type="region of interest" description="Disordered" evidence="4">
    <location>
        <begin position="191"/>
        <end position="235"/>
    </location>
</feature>
<dbReference type="Gene3D" id="3.30.70.330">
    <property type="match status" value="3"/>
</dbReference>
<dbReference type="PANTHER" id="PTHR48032">
    <property type="entry name" value="RNA-BINDING PROTEIN MUSASHI HOMOLOG RBP6"/>
    <property type="match status" value="1"/>
</dbReference>
<keyword evidence="1" id="KW-0677">Repeat</keyword>
<feature type="domain" description="RRM" evidence="5">
    <location>
        <begin position="408"/>
        <end position="488"/>
    </location>
</feature>
<keyword evidence="7" id="KW-1185">Reference proteome</keyword>
<dbReference type="PROSITE" id="PS50102">
    <property type="entry name" value="RRM"/>
    <property type="match status" value="3"/>
</dbReference>
<dbReference type="InterPro" id="IPR000504">
    <property type="entry name" value="RRM_dom"/>
</dbReference>
<proteinExistence type="predicted"/>
<evidence type="ECO:0000256" key="4">
    <source>
        <dbReference type="SAM" id="MobiDB-lite"/>
    </source>
</evidence>
<name>A0A8S1IRP9_9CHLO</name>
<dbReference type="PANTHER" id="PTHR48032:SF6">
    <property type="entry name" value="RNA-BINDING (RRM_RBD_RNP MOTIFS) FAMILY PROTEIN"/>
    <property type="match status" value="1"/>
</dbReference>
<organism evidence="6 7">
    <name type="scientific">Ostreobium quekettii</name>
    <dbReference type="NCBI Taxonomy" id="121088"/>
    <lineage>
        <taxon>Eukaryota</taxon>
        <taxon>Viridiplantae</taxon>
        <taxon>Chlorophyta</taxon>
        <taxon>core chlorophytes</taxon>
        <taxon>Ulvophyceae</taxon>
        <taxon>TCBD clade</taxon>
        <taxon>Bryopsidales</taxon>
        <taxon>Ostreobineae</taxon>
        <taxon>Ostreobiaceae</taxon>
        <taxon>Ostreobium</taxon>
    </lineage>
</organism>
<dbReference type="GO" id="GO:0006417">
    <property type="term" value="P:regulation of translation"/>
    <property type="evidence" value="ECO:0007669"/>
    <property type="project" value="TreeGrafter"/>
</dbReference>
<dbReference type="Pfam" id="PF00076">
    <property type="entry name" value="RRM_1"/>
    <property type="match status" value="3"/>
</dbReference>
<sequence length="541" mass="57896">MGSFGGYGHDSLAVQRTVPVPQPYWADYGGISRGVAALASTTCDSESTVESHFSRYGEVESAEVIHDKVTGKSRGFGFVTFSDSLAAEQALADSHTINGRRCEVKAAVPKGEPIPPKTRRIFVARIPSTVTEDQFREYFEGFGMVEDAYMPRDHMRQNFRGIGFVTFADPASTERVMEVKHRFDEHEVVVDRATPKDSTGASPRRHSLGGQHPGHMSHDGSGSTGGLRTRGGSRSDLTLAGSGFGSVSLSDQHSRHLDLLQSLRAQQCQDLGVAARPAHRVIDVEHSTGDLPAASEFGLSSALGHDIPGLRLQHQDMGLGSLSSTVDPLSQGLAIDFANRLRELSTGGMESVPGSVGISSLTSNLLSRSSLQLSPNSLIGLQSALGVETQSPCRRMDSARVSSARGGPRLFVGKLSKDTTEQDLRDYFMKYGYVMDVYMPRSKDNKKEHRGFGFVTFETEAAVKRVVAHGAHKLKGAVIAIDVALPEEPPLVPLGLEGRRSGGLSGGAMANMVAGTSIGLDVDCAVGRGAGIHPMHTLQPY</sequence>